<keyword evidence="2" id="KW-0732">Signal</keyword>
<keyword evidence="1" id="KW-0677">Repeat</keyword>
<dbReference type="Proteomes" id="UP000075615">
    <property type="component" value="Unassembled WGS sequence"/>
</dbReference>
<proteinExistence type="predicted"/>
<name>A0A150XUF0_9BACT</name>
<evidence type="ECO:0000256" key="2">
    <source>
        <dbReference type="SAM" id="SignalP"/>
    </source>
</evidence>
<dbReference type="AlphaFoldDB" id="A0A150XUF0"/>
<reference evidence="4 5" key="1">
    <citation type="submission" date="2016-01" db="EMBL/GenBank/DDBJ databases">
        <title>Genome sequencing of Roseivirga echinicomitans KMM 6058.</title>
        <authorList>
            <person name="Selvaratnam C."/>
            <person name="Thevarajoo S."/>
            <person name="Goh K.M."/>
            <person name="Ee R."/>
            <person name="Chan K.-G."/>
            <person name="Chong C.S."/>
        </authorList>
    </citation>
    <scope>NUCLEOTIDE SEQUENCE [LARGE SCALE GENOMIC DNA]</scope>
    <source>
        <strain evidence="4 5">KMM 6058</strain>
    </source>
</reference>
<dbReference type="Pfam" id="PF15899">
    <property type="entry name" value="BNR_6"/>
    <property type="match status" value="1"/>
</dbReference>
<dbReference type="Gene3D" id="2.130.10.10">
    <property type="entry name" value="YVTN repeat-like/Quinoprotein amine dehydrogenase"/>
    <property type="match status" value="5"/>
</dbReference>
<dbReference type="GO" id="GO:0010411">
    <property type="term" value="P:xyloglucan metabolic process"/>
    <property type="evidence" value="ECO:0007669"/>
    <property type="project" value="TreeGrafter"/>
</dbReference>
<sequence>MQKSDMKRFHVIIPAIALLFFSLSPLSAQQSQNPLMASFKDYQSMKAETEFGLEWIQIGPTINSARADAIQVDPANPGTMYVAFGSGNLWKTINNGLTWKPIFENQAALGIGDVALAPSNPNILYLGTGESLKKPRNFTMPGTGVYRSDDAGETWKHLGLSDSWHIGEIAIHPTNPDIALVAVLGKFWSDNAERGIYRTEDGGKTWQQVLYVNDQTGGNDIVISPSNPNIMYASMWQHSPEVNGSSSGVYKSEDAGKTWKKVTNGMIQDANVGRIGLAVSYTNPDKVYALMDHRNRDQNEGAAKFFQSVNGGKNWKMTHEKGLPFFSTIGWYFADMYVNPQNDDEIYGLGPRMAHSTNGGKTFDYVGGDVYHLFPSAADPLHLDHCELWINPTNPNHMALVNDGGLYTTYDKGKNWLHHNNIPTGEFYDISLDEQEPYMIYGGVQDDASVYGPSSEYDPRYHKDWKYIWVDAWSGGDGCVTCVDPTDPNTVYFSMQNGAARRKDMAAGTSVSIKPRLPKDHAGSLEFNFVTPYFISPHDNKTLYHAGNFVFKSVDRGDSWEVISGDLAISANPQKKSVAAGALVESKFKKGLLYMGTDKGAFWVSKNDGKNWEEHSTGLPNNYIRSIVPSQFKASRVYVALTGLNYDDLNTYLYVSEDYGANWKPLMNNLPNEIANVILEDPINENILYAGLYQGVYISTDRGNSWSILGENLPAVAVGDLEINRKSMDLVVATHGRGLYKVNLKPVHEIPKNNQEAFLFNLPEFKRPAYGDTHRNPDYETLTRTAISYYLPTAAKVSLMIKDEKESIIWTKELAGKKGINQYRWDLILKSVESDQPYFVNFDEFIPRGKYTLLFAVNGKTIEQGFEINN</sequence>
<dbReference type="SUPFAM" id="SSF110296">
    <property type="entry name" value="Oligoxyloglucan reducing end-specific cellobiohydrolase"/>
    <property type="match status" value="2"/>
</dbReference>
<evidence type="ECO:0000313" key="4">
    <source>
        <dbReference type="EMBL" id="KYG82316.1"/>
    </source>
</evidence>
<evidence type="ECO:0000259" key="3">
    <source>
        <dbReference type="Pfam" id="PF15902"/>
    </source>
</evidence>
<gene>
    <name evidence="4" type="ORF">AWN68_15870</name>
</gene>
<protein>
    <recommendedName>
        <fullName evidence="3">Sortilin N-terminal domain-containing protein</fullName>
    </recommendedName>
</protein>
<dbReference type="EMBL" id="LRDB01000004">
    <property type="protein sequence ID" value="KYG82316.1"/>
    <property type="molecule type" value="Genomic_DNA"/>
</dbReference>
<dbReference type="CDD" id="cd15482">
    <property type="entry name" value="Sialidase_non-viral"/>
    <property type="match status" value="2"/>
</dbReference>
<dbReference type="OrthoDB" id="9757809at2"/>
<dbReference type="InterPro" id="IPR002860">
    <property type="entry name" value="BNR_rpt"/>
</dbReference>
<dbReference type="InterPro" id="IPR015943">
    <property type="entry name" value="WD40/YVTN_repeat-like_dom_sf"/>
</dbReference>
<feature type="domain" description="Sortilin N-terminal" evidence="3">
    <location>
        <begin position="145"/>
        <end position="319"/>
    </location>
</feature>
<comment type="caution">
    <text evidence="4">The sequence shown here is derived from an EMBL/GenBank/DDBJ whole genome shotgun (WGS) entry which is preliminary data.</text>
</comment>
<feature type="signal peptide" evidence="2">
    <location>
        <begin position="1"/>
        <end position="28"/>
    </location>
</feature>
<dbReference type="InterPro" id="IPR052025">
    <property type="entry name" value="Xyloglucanase_GH74"/>
</dbReference>
<dbReference type="PANTHER" id="PTHR43739:SF5">
    <property type="entry name" value="EXO-ALPHA-SIALIDASE"/>
    <property type="match status" value="1"/>
</dbReference>
<organism evidence="4 5">
    <name type="scientific">Roseivirga echinicomitans</name>
    <dbReference type="NCBI Taxonomy" id="296218"/>
    <lineage>
        <taxon>Bacteria</taxon>
        <taxon>Pseudomonadati</taxon>
        <taxon>Bacteroidota</taxon>
        <taxon>Cytophagia</taxon>
        <taxon>Cytophagales</taxon>
        <taxon>Roseivirgaceae</taxon>
        <taxon>Roseivirga</taxon>
    </lineage>
</organism>
<dbReference type="Pfam" id="PF15902">
    <property type="entry name" value="Sortilin-Vps10"/>
    <property type="match status" value="1"/>
</dbReference>
<evidence type="ECO:0000256" key="1">
    <source>
        <dbReference type="ARBA" id="ARBA00022737"/>
    </source>
</evidence>
<accession>A0A150XUF0</accession>
<dbReference type="STRING" id="296218.AWN68_15870"/>
<keyword evidence="5" id="KW-1185">Reference proteome</keyword>
<dbReference type="PANTHER" id="PTHR43739">
    <property type="entry name" value="XYLOGLUCANASE (EUROFUNG)"/>
    <property type="match status" value="1"/>
</dbReference>
<feature type="chain" id="PRO_5007575173" description="Sortilin N-terminal domain-containing protein" evidence="2">
    <location>
        <begin position="29"/>
        <end position="870"/>
    </location>
</feature>
<dbReference type="InterPro" id="IPR031778">
    <property type="entry name" value="Sortilin_N"/>
</dbReference>
<evidence type="ECO:0000313" key="5">
    <source>
        <dbReference type="Proteomes" id="UP000075615"/>
    </source>
</evidence>